<dbReference type="PANTHER" id="PTHR35796:SF3">
    <property type="entry name" value="BHLH DOMAIN-CONTAINING PROTEIN"/>
    <property type="match status" value="1"/>
</dbReference>
<comment type="caution">
    <text evidence="2">The sequence shown here is derived from an EMBL/GenBank/DDBJ whole genome shotgun (WGS) entry which is preliminary data.</text>
</comment>
<protein>
    <recommendedName>
        <fullName evidence="4">M96 mating-specific protein family</fullName>
    </recommendedName>
</protein>
<proteinExistence type="predicted"/>
<feature type="coiled-coil region" evidence="1">
    <location>
        <begin position="118"/>
        <end position="145"/>
    </location>
</feature>
<evidence type="ECO:0000313" key="3">
    <source>
        <dbReference type="Proteomes" id="UP000704712"/>
    </source>
</evidence>
<sequence>MAFLQEEDNTGVFEAALSFVDECSVDCPGPCTRGLTPPAALELPSFKSEQYRAVLIGGPSFSIDCREAATMVPLNMKTLISGAIASEFRPSLPRCHEIMTQPNATKTKKVPANPNRVRDEVQYELAFLRQKVAELELQLNKMHLKTTSTGKVNAKASLPRPLMQVPLVWKEMAARQQRRREGAQRENVRLRLIVERKRKMATGLSALLRKRLTQQGAECLRGKGSHTTEQRTACVLDFQGDIGDFHDLFQHLQIAYHEIDSVFAASGLSTMDFPANDVHVREGVDGKYIEVFANKLLPFSLHKSGEAAWDHFKGVEKHFGNGGLYEKAAKVSMAATPFGIHCSVLPTDSSVSVFCVCFAQNLDQPYTIIEDFTKEMFSNNSRADVKAKQIVQRVVGADRDMILFVSSVTPVEIKHKPIDGLVYHAREYALTKRFSTEEHDLSLLQLYVRISFDYDPGVVFDSRHVRSVAQFLIGNVAGSLRCYQERIENALIDQALRRLHV</sequence>
<keyword evidence="1" id="KW-0175">Coiled coil</keyword>
<organism evidence="2 3">
    <name type="scientific">Phytophthora infestans</name>
    <name type="common">Potato late blight agent</name>
    <name type="synonym">Botrytis infestans</name>
    <dbReference type="NCBI Taxonomy" id="4787"/>
    <lineage>
        <taxon>Eukaryota</taxon>
        <taxon>Sar</taxon>
        <taxon>Stramenopiles</taxon>
        <taxon>Oomycota</taxon>
        <taxon>Peronosporomycetes</taxon>
        <taxon>Peronosporales</taxon>
        <taxon>Peronosporaceae</taxon>
        <taxon>Phytophthora</taxon>
    </lineage>
</organism>
<evidence type="ECO:0000313" key="2">
    <source>
        <dbReference type="EMBL" id="KAF4132084.1"/>
    </source>
</evidence>
<name>A0A8S9TZI8_PHYIN</name>
<reference evidence="2" key="1">
    <citation type="submission" date="2020-03" db="EMBL/GenBank/DDBJ databases">
        <title>Hybrid Assembly of Korean Phytophthora infestans isolates.</title>
        <authorList>
            <person name="Prokchorchik M."/>
            <person name="Lee Y."/>
            <person name="Seo J."/>
            <person name="Cho J.-H."/>
            <person name="Park Y.-E."/>
            <person name="Jang D.-C."/>
            <person name="Im J.-S."/>
            <person name="Choi J.-G."/>
            <person name="Park H.-J."/>
            <person name="Lee G.-B."/>
            <person name="Lee Y.-G."/>
            <person name="Hong S.-Y."/>
            <person name="Cho K."/>
            <person name="Sohn K.H."/>
        </authorList>
    </citation>
    <scope>NUCLEOTIDE SEQUENCE</scope>
    <source>
        <strain evidence="2">KR_2_A2</strain>
    </source>
</reference>
<gene>
    <name evidence="2" type="ORF">GN958_ATG18717</name>
</gene>
<dbReference type="Proteomes" id="UP000704712">
    <property type="component" value="Unassembled WGS sequence"/>
</dbReference>
<accession>A0A8S9TZI8</accession>
<dbReference type="PANTHER" id="PTHR35796">
    <property type="entry name" value="HYPOTHETICAL CYTOSOLIC PROTEIN"/>
    <property type="match status" value="1"/>
</dbReference>
<evidence type="ECO:0008006" key="4">
    <source>
        <dbReference type="Google" id="ProtNLM"/>
    </source>
</evidence>
<evidence type="ECO:0000256" key="1">
    <source>
        <dbReference type="SAM" id="Coils"/>
    </source>
</evidence>
<dbReference type="AlphaFoldDB" id="A0A8S9TZI8"/>
<dbReference type="EMBL" id="JAACNO010002623">
    <property type="protein sequence ID" value="KAF4132084.1"/>
    <property type="molecule type" value="Genomic_DNA"/>
</dbReference>